<dbReference type="Proteomes" id="UP000187485">
    <property type="component" value="Unassembled WGS sequence"/>
</dbReference>
<reference evidence="2" key="1">
    <citation type="submission" date="2016-12" db="EMBL/GenBank/DDBJ databases">
        <title>Draft Genome Sequences od Carboxydothermus pertinax and islandicus, Hydrogenogenic Carboxydotrophic Bacteria.</title>
        <authorList>
            <person name="Fukuyama Y."/>
            <person name="Ohmae K."/>
            <person name="Yoneda Y."/>
            <person name="Yoshida T."/>
            <person name="Sako Y."/>
        </authorList>
    </citation>
    <scope>NUCLEOTIDE SEQUENCE [LARGE SCALE GENOMIC DNA]</scope>
    <source>
        <strain evidence="2">Ug1</strain>
    </source>
</reference>
<comment type="caution">
    <text evidence="1">The sequence shown here is derived from an EMBL/GenBank/DDBJ whole genome shotgun (WGS) entry which is preliminary data.</text>
</comment>
<name>A0A1L8CRS4_9THEO</name>
<gene>
    <name evidence="1" type="ORF">cpu_01300</name>
</gene>
<dbReference type="EMBL" id="BDJK01000003">
    <property type="protein sequence ID" value="GAV21620.1"/>
    <property type="molecule type" value="Genomic_DNA"/>
</dbReference>
<evidence type="ECO:0000313" key="1">
    <source>
        <dbReference type="EMBL" id="GAV21620.1"/>
    </source>
</evidence>
<proteinExistence type="predicted"/>
<dbReference type="Pfam" id="PF09684">
    <property type="entry name" value="Tail_P2_I"/>
    <property type="match status" value="1"/>
</dbReference>
<keyword evidence="2" id="KW-1185">Reference proteome</keyword>
<dbReference type="STRING" id="870242.cpu_01300"/>
<dbReference type="NCBIfam" id="TIGR01634">
    <property type="entry name" value="tail_P2_I"/>
    <property type="match status" value="1"/>
</dbReference>
<protein>
    <submittedName>
        <fullName evidence="1">Tail protein</fullName>
    </submittedName>
</protein>
<dbReference type="InterPro" id="IPR006521">
    <property type="entry name" value="Tail_protein_I"/>
</dbReference>
<organism evidence="1 2">
    <name type="scientific">Carboxydothermus pertinax</name>
    <dbReference type="NCBI Taxonomy" id="870242"/>
    <lineage>
        <taxon>Bacteria</taxon>
        <taxon>Bacillati</taxon>
        <taxon>Bacillota</taxon>
        <taxon>Clostridia</taxon>
        <taxon>Thermoanaerobacterales</taxon>
        <taxon>Thermoanaerobacteraceae</taxon>
        <taxon>Carboxydothermus</taxon>
    </lineage>
</organism>
<dbReference type="RefSeq" id="WP_075858071.1">
    <property type="nucleotide sequence ID" value="NZ_BDJK01000003.1"/>
</dbReference>
<accession>A0A1L8CRS4</accession>
<dbReference type="AlphaFoldDB" id="A0A1L8CRS4"/>
<sequence length="187" mass="21482">MINIREIRLIDILPPNIAQDSKVRSAAEALDQELQAVTSAIDQCLLLSRIEELPESVVDLLAWQFHVDFYDAGLPIEQKRTLVKNSLDWHRRKGTPAAVEEIIMALFDDGKVIEWWEYGGEPYKFKIVTNNAAVTNEKAHEFIKLLESVKNARSWLEKIEITITDNINFYLAGVIYMGDRLELRQVV</sequence>
<dbReference type="OrthoDB" id="90759at2"/>
<evidence type="ECO:0000313" key="2">
    <source>
        <dbReference type="Proteomes" id="UP000187485"/>
    </source>
</evidence>